<comment type="function">
    <text evidence="1">Catalyzes the synthesis of GMP from XMP.</text>
</comment>
<dbReference type="PROSITE" id="PS51553">
    <property type="entry name" value="GMPS_ATP_PPASE"/>
    <property type="match status" value="1"/>
</dbReference>
<feature type="domain" description="GMPS ATP-PPase" evidence="12">
    <location>
        <begin position="192"/>
        <end position="388"/>
    </location>
</feature>
<dbReference type="InterPro" id="IPR004739">
    <property type="entry name" value="GMP_synth_GATase"/>
</dbReference>
<keyword evidence="8 11" id="KW-0067">ATP-binding</keyword>
<dbReference type="Gene3D" id="3.40.50.880">
    <property type="match status" value="1"/>
</dbReference>
<dbReference type="EMBL" id="MNZT01000065">
    <property type="protein sequence ID" value="OIP97147.1"/>
    <property type="molecule type" value="Genomic_DNA"/>
</dbReference>
<dbReference type="PANTHER" id="PTHR11922">
    <property type="entry name" value="GMP SYNTHASE-RELATED"/>
    <property type="match status" value="1"/>
</dbReference>
<reference evidence="13 14" key="1">
    <citation type="journal article" date="2016" name="Environ. Microbiol.">
        <title>Genomic resolution of a cold subsurface aquifer community provides metabolic insights for novel microbes adapted to high CO concentrations.</title>
        <authorList>
            <person name="Probst A.J."/>
            <person name="Castelle C.J."/>
            <person name="Singh A."/>
            <person name="Brown C.T."/>
            <person name="Anantharaman K."/>
            <person name="Sharon I."/>
            <person name="Hug L.A."/>
            <person name="Burstein D."/>
            <person name="Emerson J.B."/>
            <person name="Thomas B.C."/>
            <person name="Banfield J.F."/>
        </authorList>
    </citation>
    <scope>NUCLEOTIDE SEQUENCE [LARGE SCALE GENOMIC DNA]</scope>
    <source>
        <strain evidence="13">CG2_30_54_11</strain>
    </source>
</reference>
<dbReference type="UniPathway" id="UPA00189">
    <property type="reaction ID" value="UER00296"/>
</dbReference>
<keyword evidence="9" id="KW-0315">Glutamine amidotransferase</keyword>
<dbReference type="SUPFAM" id="SSF52317">
    <property type="entry name" value="Class I glutamine amidotransferase-like"/>
    <property type="match status" value="1"/>
</dbReference>
<dbReference type="GO" id="GO:0005524">
    <property type="term" value="F:ATP binding"/>
    <property type="evidence" value="ECO:0007669"/>
    <property type="project" value="UniProtKB-UniRule"/>
</dbReference>
<evidence type="ECO:0000256" key="9">
    <source>
        <dbReference type="ARBA" id="ARBA00022962"/>
    </source>
</evidence>
<dbReference type="InterPro" id="IPR001674">
    <property type="entry name" value="GMP_synth_C"/>
</dbReference>
<evidence type="ECO:0000256" key="7">
    <source>
        <dbReference type="ARBA" id="ARBA00022755"/>
    </source>
</evidence>
<dbReference type="InterPro" id="IPR029062">
    <property type="entry name" value="Class_I_gatase-like"/>
</dbReference>
<dbReference type="PRINTS" id="PR00096">
    <property type="entry name" value="GATASE"/>
</dbReference>
<comment type="caution">
    <text evidence="13">The sequence shown here is derived from an EMBL/GenBank/DDBJ whole genome shotgun (WGS) entry which is preliminary data.</text>
</comment>
<dbReference type="CDD" id="cd01997">
    <property type="entry name" value="GMP_synthase_C"/>
    <property type="match status" value="1"/>
</dbReference>
<proteinExistence type="predicted"/>
<keyword evidence="7 11" id="KW-0658">Purine biosynthesis</keyword>
<evidence type="ECO:0000256" key="8">
    <source>
        <dbReference type="ARBA" id="ARBA00022840"/>
    </source>
</evidence>
<dbReference type="GO" id="GO:0003921">
    <property type="term" value="F:GMP synthase activity"/>
    <property type="evidence" value="ECO:0007669"/>
    <property type="project" value="InterPro"/>
</dbReference>
<keyword evidence="5 11" id="KW-0547">Nucleotide-binding</keyword>
<dbReference type="PANTHER" id="PTHR11922:SF2">
    <property type="entry name" value="GMP SYNTHASE [GLUTAMINE-HYDROLYZING]"/>
    <property type="match status" value="1"/>
</dbReference>
<dbReference type="SUPFAM" id="SSF52402">
    <property type="entry name" value="Adenine nucleotide alpha hydrolases-like"/>
    <property type="match status" value="1"/>
</dbReference>
<evidence type="ECO:0000256" key="10">
    <source>
        <dbReference type="ARBA" id="ARBA00030464"/>
    </source>
</evidence>
<keyword evidence="4" id="KW-0436">Ligase</keyword>
<evidence type="ECO:0000256" key="2">
    <source>
        <dbReference type="ARBA" id="ARBA00005153"/>
    </source>
</evidence>
<protein>
    <recommendedName>
        <fullName evidence="3">GMP synthase (glutamine-hydrolyzing)</fullName>
        <ecNumber evidence="3">6.3.5.2</ecNumber>
    </recommendedName>
    <alternativeName>
        <fullName evidence="10">GMP synthetase</fullName>
    </alternativeName>
</protein>
<dbReference type="NCBIfam" id="NF000848">
    <property type="entry name" value="PRK00074.1"/>
    <property type="match status" value="1"/>
</dbReference>
<evidence type="ECO:0000256" key="3">
    <source>
        <dbReference type="ARBA" id="ARBA00012746"/>
    </source>
</evidence>
<dbReference type="Proteomes" id="UP000183245">
    <property type="component" value="Unassembled WGS sequence"/>
</dbReference>
<dbReference type="InterPro" id="IPR025777">
    <property type="entry name" value="GMPS_ATP_PPase_dom"/>
</dbReference>
<dbReference type="SUPFAM" id="SSF54810">
    <property type="entry name" value="GMP synthetase C-terminal dimerisation domain"/>
    <property type="match status" value="1"/>
</dbReference>
<gene>
    <name evidence="13" type="ORF">AUK40_03810</name>
</gene>
<evidence type="ECO:0000259" key="12">
    <source>
        <dbReference type="PROSITE" id="PS51553"/>
    </source>
</evidence>
<sequence>MADDRIGVLDFGGQYAHLIAKRIRDLGVHSQIFSGDCRLEELQGLKGIILSGGPSSVSAGDAPEFDTRILTSGIPVLGLCYGHQLVAYHLGGEVSKGRTREYGKATVQVSDSVLLHGMDAVETVWMSHFDTVTRVPEGFTAVASTDICPIAAMEDPSRKIFSTQFHPEVTHTPHGMMALENFVAVTGALRTWNVESYIPLLFEKIKTDAKGRKVFMLVSGGVDSTVCFVLLNKALGKDRVYGLHVDHGLMRKDESALVTKALNAVGLDNFAVVDASERFLKALEGVLEPEIKRNIIGNLFLEVQKEEFVRLGLNADEWVLGQGTLYPDTIESGGTKHADKIKTHHNRIPEIMAMIEKGLVVEPVADLYKDEVRKVGVELGLPDELVWRHTFPGPGLAVQELCAATVVYPENKQKLESDIGAMVASAGLRPFILPVRSVGVQGDERTYRSVVALQGEADWKTLEDLATTITNTFPAVNRVVWLVKPAAVDLGSMTVKHGTLTRARLDLHREADALANQILRKHKLERELYEFPVVMIPVSFAGGESIALRPLYSENVMTVDFAKLPRAVVQEMADAIGALPGIDAVFYDVTNKPPATVQWE</sequence>
<accession>A0A1J5IKB9</accession>
<dbReference type="CDD" id="cd01742">
    <property type="entry name" value="GATase1_GMP_Synthase"/>
    <property type="match status" value="1"/>
</dbReference>
<evidence type="ECO:0000256" key="4">
    <source>
        <dbReference type="ARBA" id="ARBA00022598"/>
    </source>
</evidence>
<feature type="binding site" evidence="11">
    <location>
        <begin position="219"/>
        <end position="225"/>
    </location>
    <ligand>
        <name>ATP</name>
        <dbReference type="ChEBI" id="CHEBI:30616"/>
    </ligand>
</feature>
<evidence type="ECO:0000313" key="14">
    <source>
        <dbReference type="Proteomes" id="UP000183245"/>
    </source>
</evidence>
<name>A0A1J5IKB9_9BACT</name>
<dbReference type="GO" id="GO:0005829">
    <property type="term" value="C:cytosol"/>
    <property type="evidence" value="ECO:0007669"/>
    <property type="project" value="TreeGrafter"/>
</dbReference>
<comment type="pathway">
    <text evidence="2">Purine metabolism; GMP biosynthesis; GMP from XMP (L-Gln route): step 1/1.</text>
</comment>
<keyword evidence="6 11" id="KW-0332">GMP biosynthesis</keyword>
<dbReference type="Pfam" id="PF00958">
    <property type="entry name" value="GMP_synt_C"/>
    <property type="match status" value="1"/>
</dbReference>
<dbReference type="FunFam" id="3.40.50.880:FF:000047">
    <property type="entry name" value="GMP synthase [glutamine-hydrolyzing] subunit A"/>
    <property type="match status" value="1"/>
</dbReference>
<organism evidence="13 14">
    <name type="scientific">Candidatus Wirthbacteria bacterium CG2_30_54_11</name>
    <dbReference type="NCBI Taxonomy" id="1817892"/>
    <lineage>
        <taxon>Bacteria</taxon>
        <taxon>Candidatus Wirthbacteria</taxon>
    </lineage>
</organism>
<dbReference type="InterPro" id="IPR022310">
    <property type="entry name" value="NAD/GMP_synthase"/>
</dbReference>
<dbReference type="PROSITE" id="PS51273">
    <property type="entry name" value="GATASE_TYPE_1"/>
    <property type="match status" value="1"/>
</dbReference>
<evidence type="ECO:0000256" key="5">
    <source>
        <dbReference type="ARBA" id="ARBA00022741"/>
    </source>
</evidence>
<dbReference type="InterPro" id="IPR017926">
    <property type="entry name" value="GATASE"/>
</dbReference>
<dbReference type="Pfam" id="PF00117">
    <property type="entry name" value="GATase"/>
    <property type="match status" value="1"/>
</dbReference>
<evidence type="ECO:0000256" key="1">
    <source>
        <dbReference type="ARBA" id="ARBA00002332"/>
    </source>
</evidence>
<evidence type="ECO:0000256" key="11">
    <source>
        <dbReference type="PROSITE-ProRule" id="PRU00886"/>
    </source>
</evidence>
<dbReference type="InterPro" id="IPR014729">
    <property type="entry name" value="Rossmann-like_a/b/a_fold"/>
</dbReference>
<dbReference type="STRING" id="1817892.AUK40_03810"/>
<dbReference type="NCBIfam" id="TIGR00888">
    <property type="entry name" value="guaA_Nterm"/>
    <property type="match status" value="1"/>
</dbReference>
<evidence type="ECO:0000313" key="13">
    <source>
        <dbReference type="EMBL" id="OIP97147.1"/>
    </source>
</evidence>
<dbReference type="AlphaFoldDB" id="A0A1J5IKB9"/>
<evidence type="ECO:0000256" key="6">
    <source>
        <dbReference type="ARBA" id="ARBA00022749"/>
    </source>
</evidence>
<dbReference type="EC" id="6.3.5.2" evidence="3"/>
<dbReference type="PRINTS" id="PR00097">
    <property type="entry name" value="ANTSNTHASEII"/>
</dbReference>
<dbReference type="Gene3D" id="3.30.300.10">
    <property type="match status" value="2"/>
</dbReference>
<dbReference type="Gene3D" id="3.40.50.620">
    <property type="entry name" value="HUPs"/>
    <property type="match status" value="1"/>
</dbReference>
<dbReference type="Pfam" id="PF02540">
    <property type="entry name" value="NAD_synthase"/>
    <property type="match status" value="1"/>
</dbReference>